<evidence type="ECO:0000313" key="3">
    <source>
        <dbReference type="Proteomes" id="UP000181909"/>
    </source>
</evidence>
<sequence>MKKTALLAVPLALAAGLALAPAASAAPDSTPALRCSQAVDLAHVPPGNEAFYDAVQQLARKSGLPGVPKAVGITCRGERTLIDGGTNAYLGSGPVILRGAGISPLQEYCTQSVSVPVLYGDGRFPTVAIIGSDCTSEADPIAV</sequence>
<gene>
    <name evidence="2" type="ORF">SAMN02787144_102854</name>
</gene>
<dbReference type="STRING" id="1893.SAMN02787144_102854"/>
<evidence type="ECO:0000313" key="2">
    <source>
        <dbReference type="EMBL" id="SFY41745.1"/>
    </source>
</evidence>
<accession>A0A1K2F1X4</accession>
<evidence type="ECO:0008006" key="4">
    <source>
        <dbReference type="Google" id="ProtNLM"/>
    </source>
</evidence>
<keyword evidence="1" id="KW-0732">Signal</keyword>
<organism evidence="2 3">
    <name type="scientific">Streptomyces atratus</name>
    <dbReference type="NCBI Taxonomy" id="1893"/>
    <lineage>
        <taxon>Bacteria</taxon>
        <taxon>Bacillati</taxon>
        <taxon>Actinomycetota</taxon>
        <taxon>Actinomycetes</taxon>
        <taxon>Kitasatosporales</taxon>
        <taxon>Streptomycetaceae</taxon>
        <taxon>Streptomyces</taxon>
    </lineage>
</organism>
<evidence type="ECO:0000256" key="1">
    <source>
        <dbReference type="SAM" id="SignalP"/>
    </source>
</evidence>
<feature type="chain" id="PRO_5013040930" description="Secreted protein" evidence="1">
    <location>
        <begin position="26"/>
        <end position="143"/>
    </location>
</feature>
<reference evidence="2 3" key="1">
    <citation type="submission" date="2016-11" db="EMBL/GenBank/DDBJ databases">
        <authorList>
            <person name="Jaros S."/>
            <person name="Januszkiewicz K."/>
            <person name="Wedrychowicz H."/>
        </authorList>
    </citation>
    <scope>NUCLEOTIDE SEQUENCE [LARGE SCALE GENOMIC DNA]</scope>
    <source>
        <strain evidence="2 3">OK807</strain>
    </source>
</reference>
<proteinExistence type="predicted"/>
<dbReference type="Proteomes" id="UP000181909">
    <property type="component" value="Unassembled WGS sequence"/>
</dbReference>
<protein>
    <recommendedName>
        <fullName evidence="4">Secreted protein</fullName>
    </recommendedName>
</protein>
<dbReference type="AlphaFoldDB" id="A0A1K2F1X4"/>
<dbReference type="RefSeq" id="WP_177328312.1">
    <property type="nucleotide sequence ID" value="NZ_CP108278.1"/>
</dbReference>
<feature type="signal peptide" evidence="1">
    <location>
        <begin position="1"/>
        <end position="25"/>
    </location>
</feature>
<dbReference type="EMBL" id="FPJO01000028">
    <property type="protein sequence ID" value="SFY41745.1"/>
    <property type="molecule type" value="Genomic_DNA"/>
</dbReference>
<name>A0A1K2F1X4_STRAR</name>